<comment type="caution">
    <text evidence="2">The sequence shown here is derived from an EMBL/GenBank/DDBJ whole genome shotgun (WGS) entry which is preliminary data.</text>
</comment>
<gene>
    <name evidence="2" type="ORF">A3H26_01780</name>
</gene>
<dbReference type="Proteomes" id="UP000177763">
    <property type="component" value="Unassembled WGS sequence"/>
</dbReference>
<dbReference type="InterPro" id="IPR036278">
    <property type="entry name" value="Sialidase_sf"/>
</dbReference>
<dbReference type="NCBIfam" id="NF047446">
    <property type="entry name" value="barrel_OmpL47"/>
    <property type="match status" value="1"/>
</dbReference>
<dbReference type="GO" id="GO:0004222">
    <property type="term" value="F:metalloendopeptidase activity"/>
    <property type="evidence" value="ECO:0007669"/>
    <property type="project" value="TreeGrafter"/>
</dbReference>
<evidence type="ECO:0000313" key="3">
    <source>
        <dbReference type="Proteomes" id="UP000177763"/>
    </source>
</evidence>
<organism evidence="2 3">
    <name type="scientific">candidate division WWE3 bacterium RIFCSPLOWO2_12_FULL_36_10</name>
    <dbReference type="NCBI Taxonomy" id="1802630"/>
    <lineage>
        <taxon>Bacteria</taxon>
        <taxon>Katanobacteria</taxon>
    </lineage>
</organism>
<protein>
    <recommendedName>
        <fullName evidence="1">M23ase beta-sheet core domain-containing protein</fullName>
    </recommendedName>
</protein>
<dbReference type="STRING" id="1802630.A3H26_01780"/>
<dbReference type="InterPro" id="IPR011055">
    <property type="entry name" value="Dup_hybrid_motif"/>
</dbReference>
<dbReference type="Gene3D" id="3.30.1920.20">
    <property type="match status" value="1"/>
</dbReference>
<dbReference type="CDD" id="cd15482">
    <property type="entry name" value="Sialidase_non-viral"/>
    <property type="match status" value="2"/>
</dbReference>
<dbReference type="SUPFAM" id="SSF50939">
    <property type="entry name" value="Sialidases"/>
    <property type="match status" value="1"/>
</dbReference>
<sequence>MKYKILVLIFLIFSFLFCSKITYADNQWTKTNLNSANVSTIETTPWGIMAGEYDTRLWLNPHNGVYVSSDLGNSWTKLGLNGRGVTDISYLNQNLYVSTYYNVGNENGFFKSVDKGITWQHYGNNFSASSVLATTNSVILGTYSQGLWISKDDGVTWEQKIGDGFFGPQISEISGYDNTVIASTGLQTFISNDYGSTWNELPQLKDLKIKYIEIYKNVILAGNSNSTGLYRSTDYGKNWSKVANWGNFPTGAIKYYNGVFYAGKQNPISLKFTIFKSVDFGLTWEDAFLNLPFTDGNVVDISWLFSAPSLIFTATPSDGIYKYTIPKQESNVLPFLNTPWKVKNENELIEKIYTFFDHEYPLLGYPYFSEPISAKGTTLNYLGIREKEPKMYYSSHDGYDFSLPYGTKIVAPAPGFATYGYNKTGLGNYIQINHQNGYQTIYAHLQKAGIITTTGPVWIDTGSQIGLVGMTGNTTGPHLHFSIAKIENPSIKTDPFGWDSQNVNQPEDPWESFKWSDALGNHTGTSSEYLWKISKKDLASYLSQSTKEVVLENKKIIFPNNSTIGNSTIFIESNSKPQLAKIQNVLTYIPNTSFIVNLYSNLGEKLNVDFLSTLEIDLTLSELKNVKFETLKIYYLDEIANTWKSLESTLDLSKNKISAITSHFSDFAVMGEKIDAQAPETQITISDNQIDGWYKTYPLITFSSATTDLDKVFYSINGEEDWNEYITPFTINLEGIVSIQYKAQDINGNQEEIKDILIKIDTKNKFKNTVTIKAVGFSTE</sequence>
<dbReference type="Gene3D" id="2.70.70.10">
    <property type="entry name" value="Glucose Permease (Domain IIA)"/>
    <property type="match status" value="1"/>
</dbReference>
<dbReference type="InterPro" id="IPR016047">
    <property type="entry name" value="M23ase_b-sheet_dom"/>
</dbReference>
<dbReference type="CDD" id="cd12797">
    <property type="entry name" value="M23_peptidase"/>
    <property type="match status" value="1"/>
</dbReference>
<feature type="domain" description="M23ase beta-sheet core" evidence="1">
    <location>
        <begin position="395"/>
        <end position="487"/>
    </location>
</feature>
<evidence type="ECO:0000259" key="1">
    <source>
        <dbReference type="Pfam" id="PF01551"/>
    </source>
</evidence>
<dbReference type="PANTHER" id="PTHR21666">
    <property type="entry name" value="PEPTIDASE-RELATED"/>
    <property type="match status" value="1"/>
</dbReference>
<name>A0A1F4VIM3_UNCKA</name>
<dbReference type="EMBL" id="MEVN01000034">
    <property type="protein sequence ID" value="OGC56603.1"/>
    <property type="molecule type" value="Genomic_DNA"/>
</dbReference>
<accession>A0A1F4VIM3</accession>
<reference evidence="2 3" key="1">
    <citation type="journal article" date="2016" name="Nat. Commun.">
        <title>Thousands of microbial genomes shed light on interconnected biogeochemical processes in an aquifer system.</title>
        <authorList>
            <person name="Anantharaman K."/>
            <person name="Brown C.T."/>
            <person name="Hug L.A."/>
            <person name="Sharon I."/>
            <person name="Castelle C.J."/>
            <person name="Probst A.J."/>
            <person name="Thomas B.C."/>
            <person name="Singh A."/>
            <person name="Wilkins M.J."/>
            <person name="Karaoz U."/>
            <person name="Brodie E.L."/>
            <person name="Williams K.H."/>
            <person name="Hubbard S.S."/>
            <person name="Banfield J.F."/>
        </authorList>
    </citation>
    <scope>NUCLEOTIDE SEQUENCE [LARGE SCALE GENOMIC DNA]</scope>
</reference>
<dbReference type="SUPFAM" id="SSF110296">
    <property type="entry name" value="Oligoxyloglucan reducing end-specific cellobiohydrolase"/>
    <property type="match status" value="1"/>
</dbReference>
<dbReference type="Pfam" id="PF15899">
    <property type="entry name" value="BNR_6"/>
    <property type="match status" value="1"/>
</dbReference>
<dbReference type="InterPro" id="IPR050570">
    <property type="entry name" value="Cell_wall_metabolism_enzyme"/>
</dbReference>
<dbReference type="InterPro" id="IPR058094">
    <property type="entry name" value="Ig-like_OmpL47-like"/>
</dbReference>
<dbReference type="Pfam" id="PF01551">
    <property type="entry name" value="Peptidase_M23"/>
    <property type="match status" value="1"/>
</dbReference>
<evidence type="ECO:0000313" key="2">
    <source>
        <dbReference type="EMBL" id="OGC56603.1"/>
    </source>
</evidence>
<dbReference type="SUPFAM" id="SSF51261">
    <property type="entry name" value="Duplicated hybrid motif"/>
    <property type="match status" value="1"/>
</dbReference>
<dbReference type="Gene3D" id="2.130.10.10">
    <property type="entry name" value="YVTN repeat-like/Quinoprotein amine dehydrogenase"/>
    <property type="match status" value="3"/>
</dbReference>
<proteinExistence type="predicted"/>
<dbReference type="AlphaFoldDB" id="A0A1F4VIM3"/>
<dbReference type="InterPro" id="IPR002860">
    <property type="entry name" value="BNR_rpt"/>
</dbReference>
<dbReference type="InterPro" id="IPR015943">
    <property type="entry name" value="WD40/YVTN_repeat-like_dom_sf"/>
</dbReference>
<dbReference type="PANTHER" id="PTHR21666:SF270">
    <property type="entry name" value="MUREIN HYDROLASE ACTIVATOR ENVC"/>
    <property type="match status" value="1"/>
</dbReference>